<evidence type="ECO:0000313" key="2">
    <source>
        <dbReference type="Proteomes" id="UP000613743"/>
    </source>
</evidence>
<keyword evidence="2" id="KW-1185">Reference proteome</keyword>
<reference evidence="1" key="1">
    <citation type="journal article" date="2014" name="Int. J. Syst. Evol. Microbiol.">
        <title>Complete genome sequence of Corynebacterium casei LMG S-19264T (=DSM 44701T), isolated from a smear-ripened cheese.</title>
        <authorList>
            <consortium name="US DOE Joint Genome Institute (JGI-PGF)"/>
            <person name="Walter F."/>
            <person name="Albersmeier A."/>
            <person name="Kalinowski J."/>
            <person name="Ruckert C."/>
        </authorList>
    </citation>
    <scope>NUCLEOTIDE SEQUENCE</scope>
    <source>
        <strain evidence="1">JCM 30804</strain>
    </source>
</reference>
<protein>
    <submittedName>
        <fullName evidence="1">Uncharacterized protein</fullName>
    </submittedName>
</protein>
<name>A0A917NBJ3_9GAMM</name>
<dbReference type="AlphaFoldDB" id="A0A917NBJ3"/>
<dbReference type="RefSeq" id="WP_188921214.1">
    <property type="nucleotide sequence ID" value="NZ_BMPZ01000006.1"/>
</dbReference>
<evidence type="ECO:0000313" key="1">
    <source>
        <dbReference type="EMBL" id="GGI85818.1"/>
    </source>
</evidence>
<comment type="caution">
    <text evidence="1">The sequence shown here is derived from an EMBL/GenBank/DDBJ whole genome shotgun (WGS) entry which is preliminary data.</text>
</comment>
<gene>
    <name evidence="1" type="ORF">GCM10009332_23890</name>
</gene>
<dbReference type="Proteomes" id="UP000613743">
    <property type="component" value="Unassembled WGS sequence"/>
</dbReference>
<sequence length="214" mass="24829">MKCVAIGFVLFVVSNFSYGAHIQLHNGTEIEVCKDIFKLRLSNTTKNFSEAINLIADENGIPKWEEGLLLRNPKYLEKSAYFDIDNDGIDESVSSLFTWLSGNPGEYYRVIEQDKLKAFNRFTERDLYSLPGLYSYHPWPYRDLGVFFFSISPFKFKGTFYLGLKDNNFGKEEFMERSFLIVKYSNEMLDFGQNNYGKTSNIEVVCKFVYANKS</sequence>
<dbReference type="EMBL" id="BMPZ01000006">
    <property type="protein sequence ID" value="GGI85818.1"/>
    <property type="molecule type" value="Genomic_DNA"/>
</dbReference>
<reference evidence="1" key="2">
    <citation type="submission" date="2020-09" db="EMBL/GenBank/DDBJ databases">
        <authorList>
            <person name="Sun Q."/>
            <person name="Ohkuma M."/>
        </authorList>
    </citation>
    <scope>NUCLEOTIDE SEQUENCE</scope>
    <source>
        <strain evidence="1">JCM 30804</strain>
    </source>
</reference>
<proteinExistence type="predicted"/>
<organism evidence="1 2">
    <name type="scientific">Shewanella gelidii</name>
    <dbReference type="NCBI Taxonomy" id="1642821"/>
    <lineage>
        <taxon>Bacteria</taxon>
        <taxon>Pseudomonadati</taxon>
        <taxon>Pseudomonadota</taxon>
        <taxon>Gammaproteobacteria</taxon>
        <taxon>Alteromonadales</taxon>
        <taxon>Shewanellaceae</taxon>
        <taxon>Shewanella</taxon>
    </lineage>
</organism>
<accession>A0A917NBJ3</accession>